<dbReference type="CDD" id="cd07136">
    <property type="entry name" value="ALDH_YwdH-P39616"/>
    <property type="match status" value="1"/>
</dbReference>
<feature type="active site" evidence="5">
    <location>
        <position position="250"/>
    </location>
</feature>
<feature type="domain" description="Aldehyde dehydrogenase" evidence="8">
    <location>
        <begin position="8"/>
        <end position="434"/>
    </location>
</feature>
<name>A0A2M7G949_9BACT</name>
<keyword evidence="2 4" id="KW-0560">Oxidoreductase</keyword>
<dbReference type="PROSITE" id="PS00070">
    <property type="entry name" value="ALDEHYDE_DEHYDR_CYS"/>
    <property type="match status" value="1"/>
</dbReference>
<dbReference type="FunFam" id="3.40.309.10:FF:000003">
    <property type="entry name" value="Aldehyde dehydrogenase"/>
    <property type="match status" value="1"/>
</dbReference>
<dbReference type="PROSITE" id="PS00687">
    <property type="entry name" value="ALDEHYDE_DEHYDR_GLU"/>
    <property type="match status" value="1"/>
</dbReference>
<dbReference type="GO" id="GO:0005737">
    <property type="term" value="C:cytoplasm"/>
    <property type="evidence" value="ECO:0007669"/>
    <property type="project" value="TreeGrafter"/>
</dbReference>
<dbReference type="PANTHER" id="PTHR43570:SF16">
    <property type="entry name" value="ALDEHYDE DEHYDROGENASE TYPE III, ISOFORM Q"/>
    <property type="match status" value="1"/>
</dbReference>
<dbReference type="InterPro" id="IPR016163">
    <property type="entry name" value="Ald_DH_C"/>
</dbReference>
<reference evidence="9 10" key="1">
    <citation type="submission" date="2017-09" db="EMBL/GenBank/DDBJ databases">
        <title>Depth-based differentiation of microbial function through sediment-hosted aquifers and enrichment of novel symbionts in the deep terrestrial subsurface.</title>
        <authorList>
            <person name="Probst A.J."/>
            <person name="Ladd B."/>
            <person name="Jarett J.K."/>
            <person name="Geller-Mcgrath D.E."/>
            <person name="Sieber C.M."/>
            <person name="Emerson J.B."/>
            <person name="Anantharaman K."/>
            <person name="Thomas B.C."/>
            <person name="Malmstrom R."/>
            <person name="Stieglmeier M."/>
            <person name="Klingl A."/>
            <person name="Woyke T."/>
            <person name="Ryan C.M."/>
            <person name="Banfield J.F."/>
        </authorList>
    </citation>
    <scope>NUCLEOTIDE SEQUENCE [LARGE SCALE GENOMIC DNA]</scope>
    <source>
        <strain evidence="9">CG17_big_fil_post_rev_8_21_14_2_50_48_46</strain>
    </source>
</reference>
<evidence type="ECO:0000313" key="10">
    <source>
        <dbReference type="Proteomes" id="UP000231019"/>
    </source>
</evidence>
<protein>
    <recommendedName>
        <fullName evidence="4">Aldehyde dehydrogenase</fullName>
    </recommendedName>
</protein>
<evidence type="ECO:0000256" key="7">
    <source>
        <dbReference type="RuleBase" id="RU003345"/>
    </source>
</evidence>
<evidence type="ECO:0000313" key="9">
    <source>
        <dbReference type="EMBL" id="PIW18571.1"/>
    </source>
</evidence>
<dbReference type="InterPro" id="IPR016161">
    <property type="entry name" value="Ald_DH/histidinol_DH"/>
</dbReference>
<dbReference type="SUPFAM" id="SSF53720">
    <property type="entry name" value="ALDH-like"/>
    <property type="match status" value="1"/>
</dbReference>
<gene>
    <name evidence="9" type="ORF">COW36_04570</name>
</gene>
<dbReference type="InterPro" id="IPR029510">
    <property type="entry name" value="Ald_DH_CS_GLU"/>
</dbReference>
<evidence type="ECO:0000256" key="1">
    <source>
        <dbReference type="ARBA" id="ARBA00009986"/>
    </source>
</evidence>
<accession>A0A2M7G949</accession>
<evidence type="ECO:0000256" key="5">
    <source>
        <dbReference type="PIRSR" id="PIRSR036492-1"/>
    </source>
</evidence>
<dbReference type="Proteomes" id="UP000231019">
    <property type="component" value="Unassembled WGS sequence"/>
</dbReference>
<dbReference type="InterPro" id="IPR012394">
    <property type="entry name" value="Aldehyde_DH_NAD(P)"/>
</dbReference>
<dbReference type="PIRSF" id="PIRSF036492">
    <property type="entry name" value="ALDH"/>
    <property type="match status" value="1"/>
</dbReference>
<comment type="similarity">
    <text evidence="1 4 7">Belongs to the aldehyde dehydrogenase family.</text>
</comment>
<dbReference type="EMBL" id="PFFQ01000012">
    <property type="protein sequence ID" value="PIW18571.1"/>
    <property type="molecule type" value="Genomic_DNA"/>
</dbReference>
<keyword evidence="3" id="KW-0520">NAD</keyword>
<dbReference type="Gene3D" id="3.40.309.10">
    <property type="entry name" value="Aldehyde Dehydrogenase, Chain A, domain 2"/>
    <property type="match status" value="1"/>
</dbReference>
<comment type="caution">
    <text evidence="9">The sequence shown here is derived from an EMBL/GenBank/DDBJ whole genome shotgun (WGS) entry which is preliminary data.</text>
</comment>
<dbReference type="InterPro" id="IPR015590">
    <property type="entry name" value="Aldehyde_DH_dom"/>
</dbReference>
<organism evidence="9 10">
    <name type="scientific">bacterium (Candidatus Blackallbacteria) CG17_big_fil_post_rev_8_21_14_2_50_48_46</name>
    <dbReference type="NCBI Taxonomy" id="2014261"/>
    <lineage>
        <taxon>Bacteria</taxon>
        <taxon>Candidatus Blackallbacteria</taxon>
    </lineage>
</organism>
<dbReference type="FunFam" id="3.40.605.10:FF:000004">
    <property type="entry name" value="Aldehyde dehydrogenase"/>
    <property type="match status" value="1"/>
</dbReference>
<dbReference type="Gene3D" id="3.40.605.10">
    <property type="entry name" value="Aldehyde Dehydrogenase, Chain A, domain 1"/>
    <property type="match status" value="1"/>
</dbReference>
<proteinExistence type="inferred from homology"/>
<sequence>MSETFTPVQIAEKVQAQRAFFHSGQTRSLDFRLQALLRLQSEIRARQKDILHALRKDFGKPSFEGYATEVGFILDEISHFIKHLPQWVEPETVPTPLVHQPAQSMIYPEPYGVALIIAPWNYPFQLLLGPMLGALIAGNCAVLKPSEFTPATGKVVKALVEACFDPAHICVIEGALPETQALLEERFDTIFFTGSTAVGRIVMEKAARHLTPVTLELGGKSPCIVDHDVDLSLVARRIAWGKFVNAGQTCVAPDYLYVPEEKKAEMIAEISSQILAFYGPDPSQSPDFARIINERHFQRLTGYLNAGRVVVGGRFDRSERYLSPTVLDDVSWEDPIMQEEIFGPILPVLAYTDLEEVIEAIAARPHPLALYFFSENQARQERILKSLSFGGGCINDTLVHLSSPHLPFGGVGASGMGAYHGKASFDTFSHRKSVMQRQLKMDLPVRYPPYGAIKQQVIRQIFR</sequence>
<dbReference type="Pfam" id="PF00171">
    <property type="entry name" value="Aldedh"/>
    <property type="match status" value="1"/>
</dbReference>
<feature type="active site" evidence="5 6">
    <location>
        <position position="216"/>
    </location>
</feature>
<dbReference type="InterPro" id="IPR016162">
    <property type="entry name" value="Ald_DH_N"/>
</dbReference>
<evidence type="ECO:0000259" key="8">
    <source>
        <dbReference type="Pfam" id="PF00171"/>
    </source>
</evidence>
<dbReference type="GO" id="GO:0006081">
    <property type="term" value="P:aldehyde metabolic process"/>
    <property type="evidence" value="ECO:0007669"/>
    <property type="project" value="InterPro"/>
</dbReference>
<evidence type="ECO:0000256" key="6">
    <source>
        <dbReference type="PROSITE-ProRule" id="PRU10007"/>
    </source>
</evidence>
<evidence type="ECO:0000256" key="4">
    <source>
        <dbReference type="PIRNR" id="PIRNR036492"/>
    </source>
</evidence>
<evidence type="ECO:0000256" key="3">
    <source>
        <dbReference type="ARBA" id="ARBA00023027"/>
    </source>
</evidence>
<dbReference type="InterPro" id="IPR016160">
    <property type="entry name" value="Ald_DH_CS_CYS"/>
</dbReference>
<dbReference type="AlphaFoldDB" id="A0A2M7G949"/>
<evidence type="ECO:0000256" key="2">
    <source>
        <dbReference type="ARBA" id="ARBA00023002"/>
    </source>
</evidence>
<dbReference type="PANTHER" id="PTHR43570">
    <property type="entry name" value="ALDEHYDE DEHYDROGENASE"/>
    <property type="match status" value="1"/>
</dbReference>
<dbReference type="GO" id="GO:0004029">
    <property type="term" value="F:aldehyde dehydrogenase (NAD+) activity"/>
    <property type="evidence" value="ECO:0007669"/>
    <property type="project" value="TreeGrafter"/>
</dbReference>